<feature type="region of interest" description="Disordered" evidence="1">
    <location>
        <begin position="58"/>
        <end position="78"/>
    </location>
</feature>
<dbReference type="Proteomes" id="UP001589789">
    <property type="component" value="Unassembled WGS sequence"/>
</dbReference>
<evidence type="ECO:0000313" key="2">
    <source>
        <dbReference type="EMBL" id="MFC0389241.1"/>
    </source>
</evidence>
<proteinExistence type="predicted"/>
<gene>
    <name evidence="2" type="ORF">ACFFIC_27400</name>
</gene>
<dbReference type="RefSeq" id="WP_377056429.1">
    <property type="nucleotide sequence ID" value="NZ_JBHLVZ010000098.1"/>
</dbReference>
<name>A0ABV6J046_9PROT</name>
<organism evidence="2 3">
    <name type="scientific">Muricoccus vinaceus</name>
    <dbReference type="NCBI Taxonomy" id="424704"/>
    <lineage>
        <taxon>Bacteria</taxon>
        <taxon>Pseudomonadati</taxon>
        <taxon>Pseudomonadota</taxon>
        <taxon>Alphaproteobacteria</taxon>
        <taxon>Acetobacterales</taxon>
        <taxon>Roseomonadaceae</taxon>
        <taxon>Muricoccus</taxon>
    </lineage>
</organism>
<reference evidence="2 3" key="1">
    <citation type="submission" date="2024-09" db="EMBL/GenBank/DDBJ databases">
        <authorList>
            <person name="Sun Q."/>
            <person name="Mori K."/>
        </authorList>
    </citation>
    <scope>NUCLEOTIDE SEQUENCE [LARGE SCALE GENOMIC DNA]</scope>
    <source>
        <strain evidence="2 3">CCM 7468</strain>
    </source>
</reference>
<comment type="caution">
    <text evidence="2">The sequence shown here is derived from an EMBL/GenBank/DDBJ whole genome shotgun (WGS) entry which is preliminary data.</text>
</comment>
<accession>A0ABV6J046</accession>
<keyword evidence="3" id="KW-1185">Reference proteome</keyword>
<evidence type="ECO:0000256" key="1">
    <source>
        <dbReference type="SAM" id="MobiDB-lite"/>
    </source>
</evidence>
<dbReference type="EMBL" id="JBHLVZ010000098">
    <property type="protein sequence ID" value="MFC0389241.1"/>
    <property type="molecule type" value="Genomic_DNA"/>
</dbReference>
<protein>
    <submittedName>
        <fullName evidence="2">Uncharacterized protein</fullName>
    </submittedName>
</protein>
<evidence type="ECO:0000313" key="3">
    <source>
        <dbReference type="Proteomes" id="UP001589789"/>
    </source>
</evidence>
<sequence>MAPFLCAKPGVFLPHALAAAESGAQSAKHAQNRINPQLRLTRCAGRAVGMGIANVTAVTGMPPPRTRPGGAGPGAGRAPQVEAWRFAGQRRAVAPGSF</sequence>